<keyword evidence="4 6" id="KW-0167">Capsid protein</keyword>
<sequence length="550" mass="64816">MRYRRRAWRPRRWRRRWFTRRSKYGRRFRVRGRRRRKVSRKTFKLPKRSKKVTTFWNPATVKKCTITGWTIGILSSPMQMEQRTWNTVLYGAKKGQLTLVGGGVSVRVFSLQMLWWEHQLFRNWWSNTNDGYDLARYFGTKVYLPPHRDNTYIFWWDTDYNQIQRSDYWRAHPAALLGYKNKVIVQSQIYGNRHKMKKVFIRPPATNNNEWRFQNSWMDLGLFVYGLTVIDWFVPFSRSTKTTLEVIDMRVNDGSKGVSATMPLIEGKEVQYAWYADFPKGNRTLMATRLNASQFPAINGTDGTGWKYIEDADDLPYWMVFYGQNENMFMDNEGISSGETPFFKIYYPKYLKNSASLTTGNFGPKDQKEWMIITKSTAKFIGQCGPFLNTSNQTSLQIPILYRSYWQWGGATYSPQFVKDPMHFAPKQVTVKNPATITTNIIRPWDCDNHGILTKEALDRYLKPDGESHDRRLAPGEEDGWPRWSHDSPSESSSEEDQETPESDEEGPTSHEKAIETLRRRVSRERRERHNLHKFLKSLIKRKKHEMGGG</sequence>
<name>A0A348BSQ1_9VIRU</name>
<feature type="compositionally biased region" description="Basic and acidic residues" evidence="7">
    <location>
        <begin position="465"/>
        <end position="489"/>
    </location>
</feature>
<keyword evidence="5 6" id="KW-0946">Virion</keyword>
<comment type="similarity">
    <text evidence="2 6">Belongs to the anelloviridae capsid protein family.</text>
</comment>
<feature type="compositionally biased region" description="Basic and acidic residues" evidence="7">
    <location>
        <begin position="508"/>
        <end position="519"/>
    </location>
</feature>
<keyword evidence="3 6" id="KW-1140">T=1 icosahedral capsid protein</keyword>
<comment type="function">
    <text evidence="6">Self-assembles to form an icosahedral capsid.</text>
</comment>
<dbReference type="GO" id="GO:0039615">
    <property type="term" value="C:T=1 icosahedral viral capsid"/>
    <property type="evidence" value="ECO:0007669"/>
    <property type="project" value="UniProtKB-UniRule"/>
</dbReference>
<dbReference type="Pfam" id="PF02956">
    <property type="entry name" value="TT_ORF1"/>
    <property type="match status" value="1"/>
</dbReference>
<dbReference type="EMBL" id="LC387542">
    <property type="protein sequence ID" value="BBE36938.1"/>
    <property type="molecule type" value="Genomic_DNA"/>
</dbReference>
<feature type="compositionally biased region" description="Acidic residues" evidence="7">
    <location>
        <begin position="493"/>
        <end position="507"/>
    </location>
</feature>
<evidence type="ECO:0000256" key="5">
    <source>
        <dbReference type="ARBA" id="ARBA00022844"/>
    </source>
</evidence>
<evidence type="ECO:0000256" key="7">
    <source>
        <dbReference type="SAM" id="MobiDB-lite"/>
    </source>
</evidence>
<proteinExistence type="inferred from homology"/>
<accession>A0A348BSQ1</accession>
<dbReference type="InterPro" id="IPR004219">
    <property type="entry name" value="TTvirus_Unk"/>
</dbReference>
<comment type="subcellular location">
    <subcellularLocation>
        <location evidence="1 6">Virion</location>
    </subcellularLocation>
</comment>
<organism evidence="8">
    <name type="scientific">Paguma larvata torque teno virus</name>
    <dbReference type="NCBI Taxonomy" id="2219036"/>
    <lineage>
        <taxon>Viruses</taxon>
        <taxon>Monodnaviria</taxon>
        <taxon>Shotokuvirae</taxon>
        <taxon>Commensaviricota</taxon>
        <taxon>Cardeaviricetes</taxon>
        <taxon>Sanitavirales</taxon>
        <taxon>Anelloviridae</taxon>
        <taxon>Etatorquevirus</taxon>
        <taxon>Etatorquevirus viver3</taxon>
    </lineage>
</organism>
<evidence type="ECO:0000256" key="2">
    <source>
        <dbReference type="ARBA" id="ARBA00006131"/>
    </source>
</evidence>
<evidence type="ECO:0000256" key="4">
    <source>
        <dbReference type="ARBA" id="ARBA00022561"/>
    </source>
</evidence>
<evidence type="ECO:0000256" key="6">
    <source>
        <dbReference type="RuleBase" id="RU361230"/>
    </source>
</evidence>
<evidence type="ECO:0000256" key="3">
    <source>
        <dbReference type="ARBA" id="ARBA00022431"/>
    </source>
</evidence>
<feature type="region of interest" description="Disordered" evidence="7">
    <location>
        <begin position="465"/>
        <end position="550"/>
    </location>
</feature>
<reference evidence="8" key="1">
    <citation type="journal article" date="2018" name="Virus Res.">
        <title>Identification and whole genome characterization of novel anelloviruses in masked palm civets (Paguma larvata): Segregation into four distinct clades.</title>
        <authorList>
            <person name="Nishizawa T."/>
            <person name="Sugimoto Y."/>
            <person name="Takeda T."/>
            <person name="Kodera Y."/>
            <person name="Hatano Y."/>
            <person name="Takahashi M."/>
            <person name="Okamoto H."/>
        </authorList>
    </citation>
    <scope>NUCLEOTIDE SEQUENCE</scope>
    <source>
        <strain evidence="8">Pl-TTV7</strain>
    </source>
</reference>
<feature type="compositionally biased region" description="Basic residues" evidence="7">
    <location>
        <begin position="520"/>
        <end position="550"/>
    </location>
</feature>
<evidence type="ECO:0000256" key="1">
    <source>
        <dbReference type="ARBA" id="ARBA00004328"/>
    </source>
</evidence>
<evidence type="ECO:0000313" key="8">
    <source>
        <dbReference type="EMBL" id="BBE36938.1"/>
    </source>
</evidence>
<protein>
    <recommendedName>
        <fullName evidence="6">Capsid protein</fullName>
    </recommendedName>
</protein>